<feature type="compositionally biased region" description="Polar residues" evidence="1">
    <location>
        <begin position="167"/>
        <end position="180"/>
    </location>
</feature>
<keyword evidence="4" id="KW-1185">Reference proteome</keyword>
<accession>A0ABD1BK62</accession>
<dbReference type="PANTHER" id="PTHR34568:SF4">
    <property type="entry name" value="OS02G0638000 PROTEIN"/>
    <property type="match status" value="1"/>
</dbReference>
<dbReference type="InterPro" id="IPR058942">
    <property type="entry name" value="AT3G52170-like"/>
</dbReference>
<feature type="domain" description="AT3G52170-like helix-turn-helix" evidence="2">
    <location>
        <begin position="43"/>
        <end position="91"/>
    </location>
</feature>
<gene>
    <name evidence="3" type="ORF">V5N11_004730</name>
</gene>
<dbReference type="InterPro" id="IPR058941">
    <property type="entry name" value="HTH_AT3G52170-like"/>
</dbReference>
<dbReference type="EMBL" id="JBANAX010000243">
    <property type="protein sequence ID" value="KAL1217564.1"/>
    <property type="molecule type" value="Genomic_DNA"/>
</dbReference>
<dbReference type="Proteomes" id="UP001558713">
    <property type="component" value="Unassembled WGS sequence"/>
</dbReference>
<dbReference type="PANTHER" id="PTHR34568">
    <property type="entry name" value="RRM DOMAIN-CONTAINING PROTEIN"/>
    <property type="match status" value="1"/>
</dbReference>
<reference evidence="3 4" key="1">
    <citation type="submission" date="2024-04" db="EMBL/GenBank/DDBJ databases">
        <title>Genome assembly C_amara_ONT_v2.</title>
        <authorList>
            <person name="Yant L."/>
            <person name="Moore C."/>
            <person name="Slenker M."/>
        </authorList>
    </citation>
    <scope>NUCLEOTIDE SEQUENCE [LARGE SCALE GENOMIC DNA]</scope>
    <source>
        <tissue evidence="3">Leaf</tissue>
    </source>
</reference>
<sequence length="298" mass="32852">MILKQLKQLALSAPLRNARLARFYGSPALCESLTTSKVRTRLSRDDRRALVESFVNDYRETNAGKFPTLQVIHKEVGGSYYVIRDIFQELKLKPKASVPIVAKALSEVSLPLPNDASSQTLNDPQSHSSACDAEHLSPVVVDTVFQDGSPDTIETESDQRRAAVDSSHPNPEESNLQGNNLVIPATDDKRETEIAPNSDIDSKLDSNTHLPETQKGIVSVECLENSETEEEENLTHSGSQESKEENLEGAAVSANGVPTENRQLSKRGDGEVKTEERSSAWSNIMSFAKEFANFWRKG</sequence>
<comment type="caution">
    <text evidence="3">The sequence shown here is derived from an EMBL/GenBank/DDBJ whole genome shotgun (WGS) entry which is preliminary data.</text>
</comment>
<proteinExistence type="predicted"/>
<feature type="compositionally biased region" description="Basic and acidic residues" evidence="1">
    <location>
        <begin position="266"/>
        <end position="278"/>
    </location>
</feature>
<evidence type="ECO:0000259" key="2">
    <source>
        <dbReference type="Pfam" id="PF25896"/>
    </source>
</evidence>
<dbReference type="AlphaFoldDB" id="A0ABD1BK62"/>
<evidence type="ECO:0000313" key="4">
    <source>
        <dbReference type="Proteomes" id="UP001558713"/>
    </source>
</evidence>
<name>A0ABD1BK62_CARAN</name>
<evidence type="ECO:0000256" key="1">
    <source>
        <dbReference type="SAM" id="MobiDB-lite"/>
    </source>
</evidence>
<protein>
    <recommendedName>
        <fullName evidence="2">AT3G52170-like helix-turn-helix domain-containing protein</fullName>
    </recommendedName>
</protein>
<feature type="region of interest" description="Disordered" evidence="1">
    <location>
        <begin position="147"/>
        <end position="279"/>
    </location>
</feature>
<dbReference type="Pfam" id="PF25896">
    <property type="entry name" value="HTH_AT3G52170"/>
    <property type="match status" value="1"/>
</dbReference>
<organism evidence="3 4">
    <name type="scientific">Cardamine amara subsp. amara</name>
    <dbReference type="NCBI Taxonomy" id="228776"/>
    <lineage>
        <taxon>Eukaryota</taxon>
        <taxon>Viridiplantae</taxon>
        <taxon>Streptophyta</taxon>
        <taxon>Embryophyta</taxon>
        <taxon>Tracheophyta</taxon>
        <taxon>Spermatophyta</taxon>
        <taxon>Magnoliopsida</taxon>
        <taxon>eudicotyledons</taxon>
        <taxon>Gunneridae</taxon>
        <taxon>Pentapetalae</taxon>
        <taxon>rosids</taxon>
        <taxon>malvids</taxon>
        <taxon>Brassicales</taxon>
        <taxon>Brassicaceae</taxon>
        <taxon>Cardamineae</taxon>
        <taxon>Cardamine</taxon>
    </lineage>
</organism>
<evidence type="ECO:0000313" key="3">
    <source>
        <dbReference type="EMBL" id="KAL1217564.1"/>
    </source>
</evidence>